<organism evidence="1 2">
    <name type="scientific">Kushneria sinocarnis</name>
    <dbReference type="NCBI Taxonomy" id="595502"/>
    <lineage>
        <taxon>Bacteria</taxon>
        <taxon>Pseudomonadati</taxon>
        <taxon>Pseudomonadota</taxon>
        <taxon>Gammaproteobacteria</taxon>
        <taxon>Oceanospirillales</taxon>
        <taxon>Halomonadaceae</taxon>
        <taxon>Kushneria</taxon>
    </lineage>
</organism>
<accession>A0A420WZQ0</accession>
<reference evidence="1 2" key="1">
    <citation type="submission" date="2018-10" db="EMBL/GenBank/DDBJ databases">
        <title>Genomic Encyclopedia of Type Strains, Phase IV (KMG-IV): sequencing the most valuable type-strain genomes for metagenomic binning, comparative biology and taxonomic classification.</title>
        <authorList>
            <person name="Goeker M."/>
        </authorList>
    </citation>
    <scope>NUCLEOTIDE SEQUENCE [LARGE SCALE GENOMIC DNA]</scope>
    <source>
        <strain evidence="1 2">DSM 23229</strain>
    </source>
</reference>
<dbReference type="AlphaFoldDB" id="A0A420WZQ0"/>
<protein>
    <recommendedName>
        <fullName evidence="3">Saccharopine dehydrogenase-like NADP-dependent oxidoreductase</fullName>
    </recommendedName>
</protein>
<comment type="caution">
    <text evidence="1">The sequence shown here is derived from an EMBL/GenBank/DDBJ whole genome shotgun (WGS) entry which is preliminary data.</text>
</comment>
<name>A0A420WZQ0_9GAMM</name>
<dbReference type="Proteomes" id="UP000281975">
    <property type="component" value="Unassembled WGS sequence"/>
</dbReference>
<keyword evidence="2" id="KW-1185">Reference proteome</keyword>
<evidence type="ECO:0008006" key="3">
    <source>
        <dbReference type="Google" id="ProtNLM"/>
    </source>
</evidence>
<evidence type="ECO:0000313" key="1">
    <source>
        <dbReference type="EMBL" id="RKR06709.1"/>
    </source>
</evidence>
<gene>
    <name evidence="1" type="ORF">C7446_0702</name>
</gene>
<sequence>MSEPGVLFVGGSGVVGRHAIDWFRQGHADMPILVGGRHAATAEAVAGATANAEAVVLDPDRPRLGLDTEMAAVTMLAPDNALYGLSFAHQLGVPYLNISSGMTESGAEMAHFIHRPSASPVVLASHWAAGAPTLLALHAAGRLDRVHAIRIGVVLDDEEPVGPAALADMTRLQAEAPVTLAFESGQRVRLSGDATRHPIETLDGRVLTGQAFDPFDIVSLHAATGAPNIRFDLTSEVSSSRRRGDGMATEIIVDIEGMRGDAHRHLRATLEFGPGQASLTGLCTALLLSALLGQDGSPPARPGFYFPERLLEVDRTLKVLSRAGAMIQVAPR</sequence>
<dbReference type="OrthoDB" id="3518805at2"/>
<evidence type="ECO:0000313" key="2">
    <source>
        <dbReference type="Proteomes" id="UP000281975"/>
    </source>
</evidence>
<proteinExistence type="predicted"/>
<dbReference type="RefSeq" id="WP_121171330.1">
    <property type="nucleotide sequence ID" value="NZ_RBIN01000002.1"/>
</dbReference>
<dbReference type="EMBL" id="RBIN01000002">
    <property type="protein sequence ID" value="RKR06709.1"/>
    <property type="molecule type" value="Genomic_DNA"/>
</dbReference>